<dbReference type="PANTHER" id="PTHR46552:SF1">
    <property type="entry name" value="NADH-UBIQUINONE OXIDOREDUCTASE CHAIN 2"/>
    <property type="match status" value="1"/>
</dbReference>
<protein>
    <recommendedName>
        <fullName evidence="5 18">NADH-ubiquinone oxidoreductase chain 2</fullName>
        <ecNumber evidence="4 18">7.1.1.2</ecNumber>
    </recommendedName>
</protein>
<organism evidence="20">
    <name type="scientific">Setarhynchus sp. AH-2016</name>
    <dbReference type="NCBI Taxonomy" id="1903834"/>
    <lineage>
        <taxon>Eukaryota</taxon>
        <taxon>Metazoa</taxon>
        <taxon>Ecdysozoa</taxon>
        <taxon>Arthropoda</taxon>
        <taxon>Hexapoda</taxon>
        <taxon>Insecta</taxon>
        <taxon>Pterygota</taxon>
        <taxon>Neoptera</taxon>
        <taxon>Endopterygota</taxon>
        <taxon>Coleoptera</taxon>
        <taxon>Polyphaga</taxon>
        <taxon>Cucujiformia</taxon>
        <taxon>Curculionidae</taxon>
        <taxon>Cryptorhynchinae</taxon>
        <taxon>Setarhynchus</taxon>
    </lineage>
</organism>
<comment type="function">
    <text evidence="18">Core subunit of the mitochondrial membrane respiratory chain NADH dehydrogenase (Complex I) which catalyzes electron transfer from NADH through the respiratory chain, using ubiquinone as an electron acceptor. Essential for the catalytic activity and assembly of complex I.</text>
</comment>
<evidence type="ECO:0000256" key="5">
    <source>
        <dbReference type="ARBA" id="ARBA00021008"/>
    </source>
</evidence>
<evidence type="ECO:0000256" key="16">
    <source>
        <dbReference type="ARBA" id="ARBA00023136"/>
    </source>
</evidence>
<keyword evidence="12 18" id="KW-1133">Transmembrane helix</keyword>
<dbReference type="GO" id="GO:0005743">
    <property type="term" value="C:mitochondrial inner membrane"/>
    <property type="evidence" value="ECO:0007669"/>
    <property type="project" value="UniProtKB-SubCell"/>
</dbReference>
<name>A0A343C579_9CUCU</name>
<evidence type="ECO:0000256" key="15">
    <source>
        <dbReference type="ARBA" id="ARBA00023128"/>
    </source>
</evidence>
<feature type="transmembrane region" description="Helical" evidence="18">
    <location>
        <begin position="196"/>
        <end position="217"/>
    </location>
</feature>
<sequence length="336" mass="39614">MIKLYKIMFLNLTFISTMICISSLSWLTAWIGLEMNLLSMMPLMKMYKNKYSAEATMKYFIIQTMASMMLLFSIIMYLNFSESLFLMNIYIHMILNSSLMLKMGMAPFHFWLPEISTGLNWLMNILLLTWQKIAPMMLLSYTIKNIMFFSIIIIISSLIGGLQGMNQTCLRKLMTYSSINHMSWMTATLLSSLNIWVYYFFIYCLININIMIFFYKYNIFFIKNLNTLLNFNKMMKIFFMTNFLSLGGLPPFLGFFPKWLTINFLIKANFYSLSMLLTSISIISLYFYTRLTFSSISIHSYQSLIIINKNTNFMYFFINFINLMGLSLILIVTNLF</sequence>
<evidence type="ECO:0000256" key="1">
    <source>
        <dbReference type="ARBA" id="ARBA00003257"/>
    </source>
</evidence>
<dbReference type="PANTHER" id="PTHR46552">
    <property type="entry name" value="NADH-UBIQUINONE OXIDOREDUCTASE CHAIN 2"/>
    <property type="match status" value="1"/>
</dbReference>
<comment type="subcellular location">
    <subcellularLocation>
        <location evidence="2 18">Mitochondrion inner membrane</location>
        <topology evidence="2 18">Multi-pass membrane protein</topology>
    </subcellularLocation>
</comment>
<feature type="transmembrane region" description="Helical" evidence="18">
    <location>
        <begin position="108"/>
        <end position="130"/>
    </location>
</feature>
<evidence type="ECO:0000256" key="12">
    <source>
        <dbReference type="ARBA" id="ARBA00022989"/>
    </source>
</evidence>
<evidence type="ECO:0000256" key="13">
    <source>
        <dbReference type="ARBA" id="ARBA00023027"/>
    </source>
</evidence>
<dbReference type="EMBL" id="KX087346">
    <property type="protein sequence ID" value="ARH55185.1"/>
    <property type="molecule type" value="Genomic_DNA"/>
</dbReference>
<evidence type="ECO:0000256" key="8">
    <source>
        <dbReference type="ARBA" id="ARBA00022692"/>
    </source>
</evidence>
<evidence type="ECO:0000256" key="18">
    <source>
        <dbReference type="RuleBase" id="RU003403"/>
    </source>
</evidence>
<comment type="similarity">
    <text evidence="3 18">Belongs to the complex I subunit 2 family.</text>
</comment>
<evidence type="ECO:0000313" key="20">
    <source>
        <dbReference type="EMBL" id="ARH55185.1"/>
    </source>
</evidence>
<geneLocation type="mitochondrion" evidence="20"/>
<evidence type="ECO:0000256" key="6">
    <source>
        <dbReference type="ARBA" id="ARBA00022448"/>
    </source>
</evidence>
<keyword evidence="13 18" id="KW-0520">NAD</keyword>
<evidence type="ECO:0000256" key="3">
    <source>
        <dbReference type="ARBA" id="ARBA00007012"/>
    </source>
</evidence>
<reference evidence="20" key="1">
    <citation type="submission" date="2016-04" db="EMBL/GenBank/DDBJ databases">
        <title>Mitochondria of beetle species.</title>
        <authorList>
            <person name="Hunter A."/>
            <person name="Moriniere J."/>
            <person name="Tang P."/>
            <person name="Linard B."/>
            <person name="Crampton-Platt A."/>
            <person name="Vogler A.P."/>
        </authorList>
    </citation>
    <scope>NUCLEOTIDE SEQUENCE</scope>
</reference>
<evidence type="ECO:0000259" key="19">
    <source>
        <dbReference type="Pfam" id="PF00361"/>
    </source>
</evidence>
<accession>A0A343C579</accession>
<keyword evidence="11 18" id="KW-0249">Electron transport</keyword>
<feature type="transmembrane region" description="Helical" evidence="18">
    <location>
        <begin position="142"/>
        <end position="161"/>
    </location>
</feature>
<evidence type="ECO:0000256" key="9">
    <source>
        <dbReference type="ARBA" id="ARBA00022792"/>
    </source>
</evidence>
<feature type="transmembrane region" description="Helical" evidence="18">
    <location>
        <begin position="313"/>
        <end position="333"/>
    </location>
</feature>
<keyword evidence="9 18" id="KW-0999">Mitochondrion inner membrane</keyword>
<feature type="transmembrane region" description="Helical" evidence="18">
    <location>
        <begin position="237"/>
        <end position="256"/>
    </location>
</feature>
<comment type="function">
    <text evidence="1">Core subunit of the mitochondrial membrane respiratory chain NADH dehydrogenase (Complex I) that is believed to belong to the minimal assembly required for catalysis. Complex I functions in the transfer of electrons from NADH to the respiratory chain. The immediate electron acceptor for the enzyme is believed to be ubiquinone.</text>
</comment>
<keyword evidence="8 18" id="KW-0812">Transmembrane</keyword>
<evidence type="ECO:0000256" key="10">
    <source>
        <dbReference type="ARBA" id="ARBA00022967"/>
    </source>
</evidence>
<dbReference type="GO" id="GO:0008137">
    <property type="term" value="F:NADH dehydrogenase (ubiquinone) activity"/>
    <property type="evidence" value="ECO:0007669"/>
    <property type="project" value="UniProtKB-EC"/>
</dbReference>
<dbReference type="InterPro" id="IPR050175">
    <property type="entry name" value="Complex_I_Subunit_2"/>
</dbReference>
<keyword evidence="6" id="KW-0813">Transport</keyword>
<keyword evidence="15 18" id="KW-0496">Mitochondrion</keyword>
<evidence type="ECO:0000256" key="7">
    <source>
        <dbReference type="ARBA" id="ARBA00022660"/>
    </source>
</evidence>
<keyword evidence="7 18" id="KW-0679">Respiratory chain</keyword>
<feature type="transmembrane region" description="Helical" evidence="18">
    <location>
        <begin position="12"/>
        <end position="38"/>
    </location>
</feature>
<keyword evidence="10 18" id="KW-1278">Translocase</keyword>
<dbReference type="GO" id="GO:0006120">
    <property type="term" value="P:mitochondrial electron transport, NADH to ubiquinone"/>
    <property type="evidence" value="ECO:0007669"/>
    <property type="project" value="InterPro"/>
</dbReference>
<evidence type="ECO:0000256" key="4">
    <source>
        <dbReference type="ARBA" id="ARBA00012944"/>
    </source>
</evidence>
<keyword evidence="14 18" id="KW-0830">Ubiquinone</keyword>
<evidence type="ECO:0000256" key="17">
    <source>
        <dbReference type="ARBA" id="ARBA00049551"/>
    </source>
</evidence>
<dbReference type="EC" id="7.1.1.2" evidence="4 18"/>
<dbReference type="InterPro" id="IPR003917">
    <property type="entry name" value="NADH_UbQ_OxRdtase_chain2"/>
</dbReference>
<dbReference type="AlphaFoldDB" id="A0A343C579"/>
<comment type="catalytic activity">
    <reaction evidence="17 18">
        <text>a ubiquinone + NADH + 5 H(+)(in) = a ubiquinol + NAD(+) + 4 H(+)(out)</text>
        <dbReference type="Rhea" id="RHEA:29091"/>
        <dbReference type="Rhea" id="RHEA-COMP:9565"/>
        <dbReference type="Rhea" id="RHEA-COMP:9566"/>
        <dbReference type="ChEBI" id="CHEBI:15378"/>
        <dbReference type="ChEBI" id="CHEBI:16389"/>
        <dbReference type="ChEBI" id="CHEBI:17976"/>
        <dbReference type="ChEBI" id="CHEBI:57540"/>
        <dbReference type="ChEBI" id="CHEBI:57945"/>
        <dbReference type="EC" id="7.1.1.2"/>
    </reaction>
</comment>
<evidence type="ECO:0000256" key="2">
    <source>
        <dbReference type="ARBA" id="ARBA00004448"/>
    </source>
</evidence>
<feature type="domain" description="NADH:quinone oxidoreductase/Mrp antiporter transmembrane" evidence="19">
    <location>
        <begin position="24"/>
        <end position="281"/>
    </location>
</feature>
<feature type="transmembrane region" description="Helical" evidence="18">
    <location>
        <begin position="268"/>
        <end position="288"/>
    </location>
</feature>
<feature type="transmembrane region" description="Helical" evidence="18">
    <location>
        <begin position="59"/>
        <end position="78"/>
    </location>
</feature>
<evidence type="ECO:0000256" key="11">
    <source>
        <dbReference type="ARBA" id="ARBA00022982"/>
    </source>
</evidence>
<evidence type="ECO:0000256" key="14">
    <source>
        <dbReference type="ARBA" id="ARBA00023075"/>
    </source>
</evidence>
<proteinExistence type="inferred from homology"/>
<gene>
    <name evidence="20" type="primary">nad2</name>
</gene>
<keyword evidence="16 18" id="KW-0472">Membrane</keyword>
<dbReference type="PRINTS" id="PR01436">
    <property type="entry name" value="NADHDHGNASE2"/>
</dbReference>
<dbReference type="Pfam" id="PF00361">
    <property type="entry name" value="Proton_antipo_M"/>
    <property type="match status" value="1"/>
</dbReference>
<dbReference type="InterPro" id="IPR001750">
    <property type="entry name" value="ND/Mrp_TM"/>
</dbReference>